<gene>
    <name evidence="1" type="ORF">CFOL_v3_20510</name>
</gene>
<feature type="non-terminal residue" evidence="1">
    <location>
        <position position="1"/>
    </location>
</feature>
<dbReference type="EMBL" id="BDDD01001558">
    <property type="protein sequence ID" value="GAV77038.1"/>
    <property type="molecule type" value="Genomic_DNA"/>
</dbReference>
<organism evidence="1 2">
    <name type="scientific">Cephalotus follicularis</name>
    <name type="common">Albany pitcher plant</name>
    <dbReference type="NCBI Taxonomy" id="3775"/>
    <lineage>
        <taxon>Eukaryota</taxon>
        <taxon>Viridiplantae</taxon>
        <taxon>Streptophyta</taxon>
        <taxon>Embryophyta</taxon>
        <taxon>Tracheophyta</taxon>
        <taxon>Spermatophyta</taxon>
        <taxon>Magnoliopsida</taxon>
        <taxon>eudicotyledons</taxon>
        <taxon>Gunneridae</taxon>
        <taxon>Pentapetalae</taxon>
        <taxon>rosids</taxon>
        <taxon>fabids</taxon>
        <taxon>Oxalidales</taxon>
        <taxon>Cephalotaceae</taxon>
        <taxon>Cephalotus</taxon>
    </lineage>
</organism>
<protein>
    <submittedName>
        <fullName evidence="1">Uncharacterized protein</fullName>
    </submittedName>
</protein>
<reference evidence="2" key="1">
    <citation type="submission" date="2016-04" db="EMBL/GenBank/DDBJ databases">
        <title>Cephalotus genome sequencing.</title>
        <authorList>
            <person name="Fukushima K."/>
            <person name="Hasebe M."/>
            <person name="Fang X."/>
        </authorList>
    </citation>
    <scope>NUCLEOTIDE SEQUENCE [LARGE SCALE GENOMIC DNA]</scope>
    <source>
        <strain evidence="2">cv. St1</strain>
    </source>
</reference>
<dbReference type="OrthoDB" id="1900170at2759"/>
<comment type="caution">
    <text evidence="1">The sequence shown here is derived from an EMBL/GenBank/DDBJ whole genome shotgun (WGS) entry which is preliminary data.</text>
</comment>
<name>A0A1Q3CAB1_CEPFO</name>
<evidence type="ECO:0000313" key="1">
    <source>
        <dbReference type="EMBL" id="GAV77038.1"/>
    </source>
</evidence>
<accession>A0A1Q3CAB1</accession>
<dbReference type="InParanoid" id="A0A1Q3CAB1"/>
<sequence>HEYPLSIMNHLGFRKFVSSLQPQLSTGGRVFSLHCNRLHKNTSEALMCSQNWLSSEEGKSQQTIL</sequence>
<evidence type="ECO:0000313" key="2">
    <source>
        <dbReference type="Proteomes" id="UP000187406"/>
    </source>
</evidence>
<proteinExistence type="predicted"/>
<dbReference type="AlphaFoldDB" id="A0A1Q3CAB1"/>
<keyword evidence="2" id="KW-1185">Reference proteome</keyword>
<dbReference type="Proteomes" id="UP000187406">
    <property type="component" value="Unassembled WGS sequence"/>
</dbReference>